<feature type="compositionally biased region" description="Basic residues" evidence="2">
    <location>
        <begin position="367"/>
        <end position="377"/>
    </location>
</feature>
<dbReference type="InterPro" id="IPR051025">
    <property type="entry name" value="RhoGAP"/>
</dbReference>
<feature type="compositionally biased region" description="Low complexity" evidence="2">
    <location>
        <begin position="1"/>
        <end position="12"/>
    </location>
</feature>
<feature type="domain" description="Rho-GAP" evidence="3">
    <location>
        <begin position="79"/>
        <end position="292"/>
    </location>
</feature>
<dbReference type="PROSITE" id="PS50238">
    <property type="entry name" value="RHOGAP"/>
    <property type="match status" value="1"/>
</dbReference>
<reference evidence="4" key="1">
    <citation type="submission" date="2020-03" db="EMBL/GenBank/DDBJ databases">
        <title>Site-based positive gene gene selection in Geosmithia morbida across the United States reveals a broad range of putative effectors and factors for local host and environmental adapation.</title>
        <authorList>
            <person name="Onufrak A."/>
            <person name="Murdoch R.W."/>
            <person name="Gazis R."/>
            <person name="Huff M."/>
            <person name="Staton M."/>
            <person name="Klingeman W."/>
            <person name="Hadziabdic D."/>
        </authorList>
    </citation>
    <scope>NUCLEOTIDE SEQUENCE</scope>
    <source>
        <strain evidence="4">1262</strain>
    </source>
</reference>
<feature type="compositionally biased region" description="Basic residues" evidence="2">
    <location>
        <begin position="517"/>
        <end position="526"/>
    </location>
</feature>
<feature type="compositionally biased region" description="Polar residues" evidence="2">
    <location>
        <begin position="832"/>
        <end position="841"/>
    </location>
</feature>
<feature type="region of interest" description="Disordered" evidence="2">
    <location>
        <begin position="322"/>
        <end position="456"/>
    </location>
</feature>
<dbReference type="GO" id="GO:0005096">
    <property type="term" value="F:GTPase activator activity"/>
    <property type="evidence" value="ECO:0007669"/>
    <property type="project" value="UniProtKB-KW"/>
</dbReference>
<feature type="compositionally biased region" description="Polar residues" evidence="2">
    <location>
        <begin position="445"/>
        <end position="455"/>
    </location>
</feature>
<sequence>MASTAAGLSARPRSPPPSSSANPPGAGPASPPSKRDLKSWWKNFILPRTQEPSPITTESKAPQGIFGVPLRHSITYANVAISMYDDDGQSYVYGYVPIVVAKCGVFLKEKDTAATGVEGIFRLSGSEKRIKELKQLFDSPDRYGKGLDWEGYTVHDAANVLRRYLNDLPEPVVPLELYDKFREPLRGSTIPPVADTDRPYFVDGFDENVAISKYQKLITELPPLNRQLLLYILDLLAVFAAKSEENRMTSQNLAAIFQPGMLSHPTHAMSPDEYRLNQCVVIFLIENQDHFILGMQGTAADEETRREVELGHPTTTTVTAAAPAAAAAPASTPATPTSNRRSGGGIYRSSSSASAGAQSVRRDGQIRRNRSVNSRHSKRDDNTGSTSSPVLGATQTVVVGGSLGRSNTVPSKKSPSVGSKYAKRRGDTSAAHSPSRLSPLPPAQLTETSDPSDYSSLAPPVVAVTAGAAATAATSSGLSRSHEKLLGTSQDSPTPQKERGLPSIFQRSPTDENTRRQPNKLKKKRIPGSEHPSAQSSNTSLPQAGTALSLSVELPNPMESAEHDEADKSEQRQSPSAPNGEVTSDSTPRASQIQPVTRSNTSLRPDDTPRAQGSPPASLHSSFNGGSDVEQSQSGDAQTGSSFTDVQDREKKSRWRLSRPRKEEGWSPREASSDRTMIRSNDTIDTSQTSFGSASNQQKPSRKSFTGGAAASADAAAAIAAAESQAEDSGRDEPKGPIGWIRNKYREAKENAEIRRNKSPTGENQHRHYGNLTAGGKGTDPKHDGSTADESNDSAYLWAAAEKLPRQPQPQPQPQPRAQAQPICSAAASAVEQDTSQSKQTPKNEPVEEPQQQPQSQPESTKEEPAEGELADEQAAEVVESPDVSDQDKTSVPVPATATAAPTPAETAETVVAAETKPETAETAETAVIADTELKTSADKAVETEETPLPVSTEEQEQEKEHEKREPPAQPGSATEQVVTTESAPTVEAPGKSSS</sequence>
<feature type="compositionally biased region" description="Basic and acidic residues" evidence="2">
    <location>
        <begin position="744"/>
        <end position="756"/>
    </location>
</feature>
<feature type="region of interest" description="Disordered" evidence="2">
    <location>
        <begin position="473"/>
        <end position="995"/>
    </location>
</feature>
<feature type="compositionally biased region" description="Low complexity" evidence="2">
    <location>
        <begin position="409"/>
        <end position="420"/>
    </location>
</feature>
<evidence type="ECO:0000256" key="1">
    <source>
        <dbReference type="ARBA" id="ARBA00022468"/>
    </source>
</evidence>
<feature type="compositionally biased region" description="Polar residues" evidence="2">
    <location>
        <begin position="678"/>
        <end position="699"/>
    </location>
</feature>
<feature type="compositionally biased region" description="Basic and acidic residues" evidence="2">
    <location>
        <begin position="560"/>
        <end position="571"/>
    </location>
</feature>
<accession>A0A9P4YWT8</accession>
<dbReference type="GO" id="GO:0005938">
    <property type="term" value="C:cell cortex"/>
    <property type="evidence" value="ECO:0007669"/>
    <property type="project" value="TreeGrafter"/>
</dbReference>
<feature type="compositionally biased region" description="Basic and acidic residues" evidence="2">
    <location>
        <begin position="932"/>
        <end position="943"/>
    </location>
</feature>
<dbReference type="Gene3D" id="1.10.555.10">
    <property type="entry name" value="Rho GTPase activation protein"/>
    <property type="match status" value="1"/>
</dbReference>
<dbReference type="Pfam" id="PF00620">
    <property type="entry name" value="RhoGAP"/>
    <property type="match status" value="1"/>
</dbReference>
<dbReference type="GO" id="GO:0007165">
    <property type="term" value="P:signal transduction"/>
    <property type="evidence" value="ECO:0007669"/>
    <property type="project" value="InterPro"/>
</dbReference>
<dbReference type="InterPro" id="IPR000198">
    <property type="entry name" value="RhoGAP_dom"/>
</dbReference>
<comment type="caution">
    <text evidence="4">The sequence shown here is derived from an EMBL/GenBank/DDBJ whole genome shotgun (WGS) entry which is preliminary data.</text>
</comment>
<feature type="compositionally biased region" description="Low complexity" evidence="2">
    <location>
        <begin position="322"/>
        <end position="359"/>
    </location>
</feature>
<dbReference type="SUPFAM" id="SSF48350">
    <property type="entry name" value="GTPase activation domain, GAP"/>
    <property type="match status" value="1"/>
</dbReference>
<dbReference type="EMBL" id="JAANYQ010000007">
    <property type="protein sequence ID" value="KAF4123161.1"/>
    <property type="molecule type" value="Genomic_DNA"/>
</dbReference>
<feature type="compositionally biased region" description="Polar residues" evidence="2">
    <location>
        <begin position="572"/>
        <end position="603"/>
    </location>
</feature>
<feature type="compositionally biased region" description="Polar residues" evidence="2">
    <location>
        <begin position="972"/>
        <end position="984"/>
    </location>
</feature>
<feature type="compositionally biased region" description="Low complexity" evidence="2">
    <location>
        <begin position="892"/>
        <end position="928"/>
    </location>
</feature>
<feature type="compositionally biased region" description="Polar residues" evidence="2">
    <location>
        <begin position="619"/>
        <end position="645"/>
    </location>
</feature>
<dbReference type="SMART" id="SM00324">
    <property type="entry name" value="RhoGAP"/>
    <property type="match status" value="1"/>
</dbReference>
<feature type="compositionally biased region" description="Low complexity" evidence="2">
    <location>
        <begin position="849"/>
        <end position="859"/>
    </location>
</feature>
<feature type="compositionally biased region" description="Acidic residues" evidence="2">
    <location>
        <begin position="866"/>
        <end position="875"/>
    </location>
</feature>
<feature type="region of interest" description="Disordered" evidence="2">
    <location>
        <begin position="1"/>
        <end position="36"/>
    </location>
</feature>
<dbReference type="CDD" id="cd04396">
    <property type="entry name" value="RhoGAP_fSAC7_BAG7"/>
    <property type="match status" value="1"/>
</dbReference>
<dbReference type="OrthoDB" id="3196451at2759"/>
<evidence type="ECO:0000259" key="3">
    <source>
        <dbReference type="PROSITE" id="PS50238"/>
    </source>
</evidence>
<evidence type="ECO:0000313" key="5">
    <source>
        <dbReference type="Proteomes" id="UP000749293"/>
    </source>
</evidence>
<protein>
    <recommendedName>
        <fullName evidence="3">Rho-GAP domain-containing protein</fullName>
    </recommendedName>
</protein>
<evidence type="ECO:0000256" key="2">
    <source>
        <dbReference type="SAM" id="MobiDB-lite"/>
    </source>
</evidence>
<dbReference type="AlphaFoldDB" id="A0A9P4YWT8"/>
<gene>
    <name evidence="4" type="ORF">GMORB2_6709</name>
</gene>
<dbReference type="PANTHER" id="PTHR15228:SF25">
    <property type="entry name" value="F-BAR DOMAIN-CONTAINING PROTEIN"/>
    <property type="match status" value="1"/>
</dbReference>
<dbReference type="InterPro" id="IPR008936">
    <property type="entry name" value="Rho_GTPase_activation_prot"/>
</dbReference>
<feature type="compositionally biased region" description="Polar residues" evidence="2">
    <location>
        <begin position="383"/>
        <end position="397"/>
    </location>
</feature>
<name>A0A9P4YWT8_9HYPO</name>
<feature type="compositionally biased region" description="Polar residues" evidence="2">
    <location>
        <begin position="532"/>
        <end position="549"/>
    </location>
</feature>
<organism evidence="4 5">
    <name type="scientific">Geosmithia morbida</name>
    <dbReference type="NCBI Taxonomy" id="1094350"/>
    <lineage>
        <taxon>Eukaryota</taxon>
        <taxon>Fungi</taxon>
        <taxon>Dikarya</taxon>
        <taxon>Ascomycota</taxon>
        <taxon>Pezizomycotina</taxon>
        <taxon>Sordariomycetes</taxon>
        <taxon>Hypocreomycetidae</taxon>
        <taxon>Hypocreales</taxon>
        <taxon>Bionectriaceae</taxon>
        <taxon>Geosmithia</taxon>
    </lineage>
</organism>
<dbReference type="PANTHER" id="PTHR15228">
    <property type="entry name" value="SPERMATHECAL PHYSIOLOGY VARIANT"/>
    <property type="match status" value="1"/>
</dbReference>
<feature type="compositionally biased region" description="Basic and acidic residues" evidence="2">
    <location>
        <begin position="660"/>
        <end position="677"/>
    </location>
</feature>
<dbReference type="Proteomes" id="UP000749293">
    <property type="component" value="Unassembled WGS sequence"/>
</dbReference>
<dbReference type="GeneID" id="55972934"/>
<keyword evidence="1" id="KW-0343">GTPase activation</keyword>
<evidence type="ECO:0000313" key="4">
    <source>
        <dbReference type="EMBL" id="KAF4123161.1"/>
    </source>
</evidence>
<dbReference type="RefSeq" id="XP_035321813.1">
    <property type="nucleotide sequence ID" value="XM_035468679.1"/>
</dbReference>
<keyword evidence="5" id="KW-1185">Reference proteome</keyword>
<dbReference type="GO" id="GO:0060237">
    <property type="term" value="P:regulation of fungal-type cell wall organization"/>
    <property type="evidence" value="ECO:0007669"/>
    <property type="project" value="TreeGrafter"/>
</dbReference>
<proteinExistence type="predicted"/>
<feature type="compositionally biased region" description="Low complexity" evidence="2">
    <location>
        <begin position="709"/>
        <end position="724"/>
    </location>
</feature>